<feature type="region of interest" description="Disordered" evidence="5">
    <location>
        <begin position="452"/>
        <end position="473"/>
    </location>
</feature>
<keyword evidence="3 6" id="KW-1133">Transmembrane helix</keyword>
<accession>A0AAV9JVS3</accession>
<name>A0AAV9JVS3_9PEZI</name>
<feature type="transmembrane region" description="Helical" evidence="6">
    <location>
        <begin position="48"/>
        <end position="71"/>
    </location>
</feature>
<keyword evidence="4 6" id="KW-0472">Membrane</keyword>
<protein>
    <recommendedName>
        <fullName evidence="9">MFS general substrate transporter</fullName>
    </recommendedName>
</protein>
<dbReference type="AlphaFoldDB" id="A0AAV9JVS3"/>
<evidence type="ECO:0000256" key="4">
    <source>
        <dbReference type="ARBA" id="ARBA00023136"/>
    </source>
</evidence>
<dbReference type="GO" id="GO:0022857">
    <property type="term" value="F:transmembrane transporter activity"/>
    <property type="evidence" value="ECO:0007669"/>
    <property type="project" value="InterPro"/>
</dbReference>
<gene>
    <name evidence="7" type="ORF">LTR36_005007</name>
</gene>
<dbReference type="InterPro" id="IPR051617">
    <property type="entry name" value="UNC-93-like_regulator"/>
</dbReference>
<evidence type="ECO:0000256" key="1">
    <source>
        <dbReference type="ARBA" id="ARBA00004141"/>
    </source>
</evidence>
<evidence type="ECO:0000313" key="7">
    <source>
        <dbReference type="EMBL" id="KAK4549706.1"/>
    </source>
</evidence>
<feature type="transmembrane region" description="Helical" evidence="6">
    <location>
        <begin position="77"/>
        <end position="97"/>
    </location>
</feature>
<dbReference type="Pfam" id="PF07690">
    <property type="entry name" value="MFS_1"/>
    <property type="match status" value="1"/>
</dbReference>
<dbReference type="Proteomes" id="UP001324427">
    <property type="component" value="Unassembled WGS sequence"/>
</dbReference>
<feature type="transmembrane region" description="Helical" evidence="6">
    <location>
        <begin position="139"/>
        <end position="163"/>
    </location>
</feature>
<feature type="transmembrane region" description="Helical" evidence="6">
    <location>
        <begin position="408"/>
        <end position="426"/>
    </location>
</feature>
<reference evidence="7 8" key="1">
    <citation type="submission" date="2021-11" db="EMBL/GenBank/DDBJ databases">
        <title>Black yeast isolated from Biological Soil Crust.</title>
        <authorList>
            <person name="Kurbessoian T."/>
        </authorList>
    </citation>
    <scope>NUCLEOTIDE SEQUENCE [LARGE SCALE GENOMIC DNA]</scope>
    <source>
        <strain evidence="7 8">CCFEE 5522</strain>
    </source>
</reference>
<evidence type="ECO:0000256" key="5">
    <source>
        <dbReference type="SAM" id="MobiDB-lite"/>
    </source>
</evidence>
<dbReference type="EMBL" id="JAVFHQ010000003">
    <property type="protein sequence ID" value="KAK4549706.1"/>
    <property type="molecule type" value="Genomic_DNA"/>
</dbReference>
<keyword evidence="2 6" id="KW-0812">Transmembrane</keyword>
<evidence type="ECO:0000256" key="3">
    <source>
        <dbReference type="ARBA" id="ARBA00022989"/>
    </source>
</evidence>
<dbReference type="GO" id="GO:0016020">
    <property type="term" value="C:membrane"/>
    <property type="evidence" value="ECO:0007669"/>
    <property type="project" value="UniProtKB-SubCell"/>
</dbReference>
<dbReference type="InterPro" id="IPR036259">
    <property type="entry name" value="MFS_trans_sf"/>
</dbReference>
<feature type="transmembrane region" description="Helical" evidence="6">
    <location>
        <begin position="336"/>
        <end position="357"/>
    </location>
</feature>
<dbReference type="SUPFAM" id="SSF103473">
    <property type="entry name" value="MFS general substrate transporter"/>
    <property type="match status" value="1"/>
</dbReference>
<feature type="compositionally biased region" description="Low complexity" evidence="5">
    <location>
        <begin position="453"/>
        <end position="466"/>
    </location>
</feature>
<organism evidence="7 8">
    <name type="scientific">Oleoguttula mirabilis</name>
    <dbReference type="NCBI Taxonomy" id="1507867"/>
    <lineage>
        <taxon>Eukaryota</taxon>
        <taxon>Fungi</taxon>
        <taxon>Dikarya</taxon>
        <taxon>Ascomycota</taxon>
        <taxon>Pezizomycotina</taxon>
        <taxon>Dothideomycetes</taxon>
        <taxon>Dothideomycetidae</taxon>
        <taxon>Mycosphaerellales</taxon>
        <taxon>Teratosphaeriaceae</taxon>
        <taxon>Oleoguttula</taxon>
    </lineage>
</organism>
<comment type="caution">
    <text evidence="7">The sequence shown here is derived from an EMBL/GenBank/DDBJ whole genome shotgun (WGS) entry which is preliminary data.</text>
</comment>
<dbReference type="PANTHER" id="PTHR23294:SF59">
    <property type="entry name" value="UNC93-LIKE PROTEIN C922.05C"/>
    <property type="match status" value="1"/>
</dbReference>
<evidence type="ECO:0000256" key="2">
    <source>
        <dbReference type="ARBA" id="ARBA00022692"/>
    </source>
</evidence>
<feature type="transmembrane region" description="Helical" evidence="6">
    <location>
        <begin position="175"/>
        <end position="195"/>
    </location>
</feature>
<dbReference type="PANTHER" id="PTHR23294">
    <property type="entry name" value="ET TRANSLATION PRODUCT-RELATED"/>
    <property type="match status" value="1"/>
</dbReference>
<feature type="transmembrane region" description="Helical" evidence="6">
    <location>
        <begin position="232"/>
        <end position="252"/>
    </location>
</feature>
<feature type="transmembrane region" description="Helical" evidence="6">
    <location>
        <begin position="13"/>
        <end position="36"/>
    </location>
</feature>
<evidence type="ECO:0008006" key="9">
    <source>
        <dbReference type="Google" id="ProtNLM"/>
    </source>
</evidence>
<feature type="transmembrane region" description="Helical" evidence="6">
    <location>
        <begin position="104"/>
        <end position="127"/>
    </location>
</feature>
<comment type="subcellular location">
    <subcellularLocation>
        <location evidence="1">Membrane</location>
        <topology evidence="1">Multi-pass membrane protein</topology>
    </subcellularLocation>
</comment>
<feature type="transmembrane region" description="Helical" evidence="6">
    <location>
        <begin position="264"/>
        <end position="284"/>
    </location>
</feature>
<feature type="transmembrane region" description="Helical" evidence="6">
    <location>
        <begin position="296"/>
        <end position="315"/>
    </location>
</feature>
<dbReference type="InterPro" id="IPR011701">
    <property type="entry name" value="MFS"/>
</dbReference>
<evidence type="ECO:0000313" key="8">
    <source>
        <dbReference type="Proteomes" id="UP001324427"/>
    </source>
</evidence>
<keyword evidence="8" id="KW-1185">Reference proteome</keyword>
<evidence type="ECO:0000256" key="6">
    <source>
        <dbReference type="SAM" id="Phobius"/>
    </source>
</evidence>
<proteinExistence type="predicted"/>
<sequence length="473" mass="51754">MFNLPQLRYHGPFVQNIICGICVGFSAGIYVALNLLGAGGGRPDSAQLVQIVNSTLCAVWFFSASFGGSILNLFGPGITMCVGVLFYVVYVGALWYFDEVGKLGYPIASGVIVGIGSGMVFITAGYIQTSYPEEKEKGFYITTQLNLQAMGSVIGGIIPLIINRNSTTSSGVPRAVYIAFIIIMCCAALSGLLLLPPQKLRRDDGSVVAVDKARGPWEELKSNLLVFTDWKLLVMVPAFLPAECFLVYSGSVNSFHNDLRARSLLAFMAVVLQIPCGFGIQMILDHKVWGRRKRALVGLTVVAVPLVAAWIWEIIRVKGYDRHNPSTNPTDWTDKSFGWVFVLFMLTWISCSLWQYVVTYFIGALTNSPVKLAHYAGVFRGVLGAGEAICFGLDSIEIPFIKEAGGIFAFYCAGVIAFYYLAFYHIQDTMYFEDGEDGVVVPNHILHEKGLDSEASPAVESAQSVVEEVDRKN</sequence>
<dbReference type="Gene3D" id="1.20.1250.20">
    <property type="entry name" value="MFS general substrate transporter like domains"/>
    <property type="match status" value="1"/>
</dbReference>